<sequence length="311" mass="35381">MSDAAREPCGHTHSELTLDITSSIHDQARLPLDLERTVFELAAHSRPRNIPLLMLVARRVQNWVEPLLYRVVYLSPQLFSRRWKVDAPHLQDIPTFTPEILLRVVTTKPTQFLATAVRHLFVDGATRMDDDEVAAIITACSGVKDLFVQFVPSDLICAIPDLQRLATAVAPLFQPSTVDFAHPLFRNITHLELLDRPWVAFGGLDLIPHLTHIAFNGIPPDLALHTLLCADARLRCIIFITSMSNKMRQESPLLADSRFLCLLQNSNYRADWLRGAYWGDNHWVLAEKFILARRAGKIDRSLYHISDSDYY</sequence>
<proteinExistence type="predicted"/>
<evidence type="ECO:0000313" key="1">
    <source>
        <dbReference type="EMBL" id="KAF7358050.1"/>
    </source>
</evidence>
<accession>A0A8H6YBL6</accession>
<dbReference type="Proteomes" id="UP000620124">
    <property type="component" value="Unassembled WGS sequence"/>
</dbReference>
<name>A0A8H6YBL6_9AGAR</name>
<organism evidence="1 2">
    <name type="scientific">Mycena venus</name>
    <dbReference type="NCBI Taxonomy" id="2733690"/>
    <lineage>
        <taxon>Eukaryota</taxon>
        <taxon>Fungi</taxon>
        <taxon>Dikarya</taxon>
        <taxon>Basidiomycota</taxon>
        <taxon>Agaricomycotina</taxon>
        <taxon>Agaricomycetes</taxon>
        <taxon>Agaricomycetidae</taxon>
        <taxon>Agaricales</taxon>
        <taxon>Marasmiineae</taxon>
        <taxon>Mycenaceae</taxon>
        <taxon>Mycena</taxon>
    </lineage>
</organism>
<protein>
    <submittedName>
        <fullName evidence="1">Uncharacterized protein</fullName>
    </submittedName>
</protein>
<dbReference type="OrthoDB" id="3145912at2759"/>
<gene>
    <name evidence="1" type="ORF">MVEN_00852300</name>
</gene>
<evidence type="ECO:0000313" key="2">
    <source>
        <dbReference type="Proteomes" id="UP000620124"/>
    </source>
</evidence>
<dbReference type="EMBL" id="JACAZI010000006">
    <property type="protein sequence ID" value="KAF7358050.1"/>
    <property type="molecule type" value="Genomic_DNA"/>
</dbReference>
<keyword evidence="2" id="KW-1185">Reference proteome</keyword>
<comment type="caution">
    <text evidence="1">The sequence shown here is derived from an EMBL/GenBank/DDBJ whole genome shotgun (WGS) entry which is preliminary data.</text>
</comment>
<dbReference type="AlphaFoldDB" id="A0A8H6YBL6"/>
<reference evidence="1" key="1">
    <citation type="submission" date="2020-05" db="EMBL/GenBank/DDBJ databases">
        <title>Mycena genomes resolve the evolution of fungal bioluminescence.</title>
        <authorList>
            <person name="Tsai I.J."/>
        </authorList>
    </citation>
    <scope>NUCLEOTIDE SEQUENCE</scope>
    <source>
        <strain evidence="1">CCC161011</strain>
    </source>
</reference>